<keyword evidence="2" id="KW-1185">Reference proteome</keyword>
<dbReference type="RefSeq" id="WP_345034631.1">
    <property type="nucleotide sequence ID" value="NZ_BAAAYL010000001.1"/>
</dbReference>
<comment type="caution">
    <text evidence="1">The sequence shown here is derived from an EMBL/GenBank/DDBJ whole genome shotgun (WGS) entry which is preliminary data.</text>
</comment>
<sequence>MPSTTGLTDQREQWIQKIYTGIAATVGHHPVLDPARIVGEPSDLDLQRALLILRIAVLDARGWSTAHITGLLAEHPVFADPKPETDQLANLVKRVRWRVERDGLTDSVLLFGLGLRAEDPESTYALLLDHWSRRRAHAATAAQVARELTRHWGSEAPRAGQDLAPHSLAPLEAYSATIWSRLKEEPDARVQHAASLALLNRGNKAQDLWMKRFPAREARHLRELGAQAACCVAASAPRAGRALLLGPPHHRIVPP</sequence>
<evidence type="ECO:0000313" key="2">
    <source>
        <dbReference type="Proteomes" id="UP001499990"/>
    </source>
</evidence>
<name>A0ABP6S5S1_9ACTN</name>
<evidence type="ECO:0000313" key="1">
    <source>
        <dbReference type="EMBL" id="GAA3368729.1"/>
    </source>
</evidence>
<dbReference type="Proteomes" id="UP001499990">
    <property type="component" value="Unassembled WGS sequence"/>
</dbReference>
<accession>A0ABP6S5S1</accession>
<gene>
    <name evidence="1" type="ORF">GCM10020367_08250</name>
</gene>
<protein>
    <recommendedName>
        <fullName evidence="3">HEAT repeat domain-containing protein</fullName>
    </recommendedName>
</protein>
<organism evidence="1 2">
    <name type="scientific">Streptomyces sannanensis</name>
    <dbReference type="NCBI Taxonomy" id="285536"/>
    <lineage>
        <taxon>Bacteria</taxon>
        <taxon>Bacillati</taxon>
        <taxon>Actinomycetota</taxon>
        <taxon>Actinomycetes</taxon>
        <taxon>Kitasatosporales</taxon>
        <taxon>Streptomycetaceae</taxon>
        <taxon>Streptomyces</taxon>
    </lineage>
</organism>
<proteinExistence type="predicted"/>
<dbReference type="EMBL" id="BAAAYL010000001">
    <property type="protein sequence ID" value="GAA3368729.1"/>
    <property type="molecule type" value="Genomic_DNA"/>
</dbReference>
<evidence type="ECO:0008006" key="3">
    <source>
        <dbReference type="Google" id="ProtNLM"/>
    </source>
</evidence>
<reference evidence="2" key="1">
    <citation type="journal article" date="2019" name="Int. J. Syst. Evol. Microbiol.">
        <title>The Global Catalogue of Microorganisms (GCM) 10K type strain sequencing project: providing services to taxonomists for standard genome sequencing and annotation.</title>
        <authorList>
            <consortium name="The Broad Institute Genomics Platform"/>
            <consortium name="The Broad Institute Genome Sequencing Center for Infectious Disease"/>
            <person name="Wu L."/>
            <person name="Ma J."/>
        </authorList>
    </citation>
    <scope>NUCLEOTIDE SEQUENCE [LARGE SCALE GENOMIC DNA]</scope>
    <source>
        <strain evidence="2">JCM 9651</strain>
    </source>
</reference>